<dbReference type="SUPFAM" id="SSF51735">
    <property type="entry name" value="NAD(P)-binding Rossmann-fold domains"/>
    <property type="match status" value="1"/>
</dbReference>
<name>A0A2P8E0A8_9BACT</name>
<dbReference type="Pfam" id="PF01370">
    <property type="entry name" value="Epimerase"/>
    <property type="match status" value="1"/>
</dbReference>
<dbReference type="Proteomes" id="UP000240708">
    <property type="component" value="Unassembled WGS sequence"/>
</dbReference>
<accession>A0A2P8E0A8</accession>
<dbReference type="EMBL" id="PYGF01000008">
    <property type="protein sequence ID" value="PSL02915.1"/>
    <property type="molecule type" value="Genomic_DNA"/>
</dbReference>
<dbReference type="AlphaFoldDB" id="A0A2P8E0A8"/>
<dbReference type="Gene3D" id="3.40.50.720">
    <property type="entry name" value="NAD(P)-binding Rossmann-like Domain"/>
    <property type="match status" value="1"/>
</dbReference>
<dbReference type="PANTHER" id="PTHR48079:SF6">
    <property type="entry name" value="NAD(P)-BINDING DOMAIN-CONTAINING PROTEIN-RELATED"/>
    <property type="match status" value="1"/>
</dbReference>
<dbReference type="GO" id="GO:0005737">
    <property type="term" value="C:cytoplasm"/>
    <property type="evidence" value="ECO:0007669"/>
    <property type="project" value="TreeGrafter"/>
</dbReference>
<gene>
    <name evidence="2" type="ORF">CLV48_10824</name>
</gene>
<organism evidence="2 3">
    <name type="scientific">Cecembia rubra</name>
    <dbReference type="NCBI Taxonomy" id="1485585"/>
    <lineage>
        <taxon>Bacteria</taxon>
        <taxon>Pseudomonadati</taxon>
        <taxon>Bacteroidota</taxon>
        <taxon>Cytophagia</taxon>
        <taxon>Cytophagales</taxon>
        <taxon>Cyclobacteriaceae</taxon>
        <taxon>Cecembia</taxon>
    </lineage>
</organism>
<proteinExistence type="predicted"/>
<dbReference type="InterPro" id="IPR036291">
    <property type="entry name" value="NAD(P)-bd_dom_sf"/>
</dbReference>
<feature type="domain" description="NAD-dependent epimerase/dehydratase" evidence="1">
    <location>
        <begin position="3"/>
        <end position="218"/>
    </location>
</feature>
<sequence length="321" mass="36484">MKILITGATGLFGSYLTRKFASLGEIYALARPESDKRLLRSFADQIHWIEGDLLDEVSLEEALLGKDLVIHSGGMVSFRSEDKDKLMQVNAKGTENLINGMLASNVEKIIYISSVAALGRSPELKSIDESHKWTESDLNTPYAISKHHAELEVWRGVQEGLKAIVVYPSILMGKIDDGRSSTQIYNYVLEENSYYPKGTINYIDVRDAADLVFRIHQKELWNEGFILNKEGISYQRFFEEMAYSFGKKVPNKEVKDWMINFALFFTWLGKKLGINKSPLNRQTAMLAQLEAVMDNSKVDKLIEFQYTSLGETLDWAKSNEN</sequence>
<dbReference type="GO" id="GO:0004029">
    <property type="term" value="F:aldehyde dehydrogenase (NAD+) activity"/>
    <property type="evidence" value="ECO:0007669"/>
    <property type="project" value="TreeGrafter"/>
</dbReference>
<dbReference type="InterPro" id="IPR001509">
    <property type="entry name" value="Epimerase_deHydtase"/>
</dbReference>
<keyword evidence="3" id="KW-1185">Reference proteome</keyword>
<dbReference type="PANTHER" id="PTHR48079">
    <property type="entry name" value="PROTEIN YEEZ"/>
    <property type="match status" value="1"/>
</dbReference>
<protein>
    <submittedName>
        <fullName evidence="2">Nucleoside-diphosphate-sugar epimerase</fullName>
    </submittedName>
</protein>
<evidence type="ECO:0000259" key="1">
    <source>
        <dbReference type="Pfam" id="PF01370"/>
    </source>
</evidence>
<evidence type="ECO:0000313" key="3">
    <source>
        <dbReference type="Proteomes" id="UP000240708"/>
    </source>
</evidence>
<evidence type="ECO:0000313" key="2">
    <source>
        <dbReference type="EMBL" id="PSL02915.1"/>
    </source>
</evidence>
<comment type="caution">
    <text evidence="2">The sequence shown here is derived from an EMBL/GenBank/DDBJ whole genome shotgun (WGS) entry which is preliminary data.</text>
</comment>
<dbReference type="InterPro" id="IPR051783">
    <property type="entry name" value="NAD(P)-dependent_oxidoreduct"/>
</dbReference>
<reference evidence="2 3" key="1">
    <citation type="submission" date="2018-03" db="EMBL/GenBank/DDBJ databases">
        <title>Genomic Encyclopedia of Archaeal and Bacterial Type Strains, Phase II (KMG-II): from individual species to whole genera.</title>
        <authorList>
            <person name="Goeker M."/>
        </authorList>
    </citation>
    <scope>NUCLEOTIDE SEQUENCE [LARGE SCALE GENOMIC DNA]</scope>
    <source>
        <strain evidence="2 3">DSM 28057</strain>
    </source>
</reference>
<dbReference type="RefSeq" id="WP_106567929.1">
    <property type="nucleotide sequence ID" value="NZ_JAUVYL010000032.1"/>
</dbReference>
<dbReference type="OrthoDB" id="596910at2"/>